<keyword evidence="3" id="KW-1185">Reference proteome</keyword>
<dbReference type="AlphaFoldDB" id="A0AAN6XY68"/>
<evidence type="ECO:0000313" key="3">
    <source>
        <dbReference type="Proteomes" id="UP001301769"/>
    </source>
</evidence>
<evidence type="ECO:0000259" key="1">
    <source>
        <dbReference type="PROSITE" id="PS50181"/>
    </source>
</evidence>
<comment type="caution">
    <text evidence="2">The sequence shown here is derived from an EMBL/GenBank/DDBJ whole genome shotgun (WGS) entry which is preliminary data.</text>
</comment>
<reference evidence="2" key="2">
    <citation type="submission" date="2023-05" db="EMBL/GenBank/DDBJ databases">
        <authorList>
            <consortium name="Lawrence Berkeley National Laboratory"/>
            <person name="Steindorff A."/>
            <person name="Hensen N."/>
            <person name="Bonometti L."/>
            <person name="Westerberg I."/>
            <person name="Brannstrom I.O."/>
            <person name="Guillou S."/>
            <person name="Cros-Aarteil S."/>
            <person name="Calhoun S."/>
            <person name="Haridas S."/>
            <person name="Kuo A."/>
            <person name="Mondo S."/>
            <person name="Pangilinan J."/>
            <person name="Riley R."/>
            <person name="Labutti K."/>
            <person name="Andreopoulos B."/>
            <person name="Lipzen A."/>
            <person name="Chen C."/>
            <person name="Yanf M."/>
            <person name="Daum C."/>
            <person name="Ng V."/>
            <person name="Clum A."/>
            <person name="Ohm R."/>
            <person name="Martin F."/>
            <person name="Silar P."/>
            <person name="Natvig D."/>
            <person name="Lalanne C."/>
            <person name="Gautier V."/>
            <person name="Ament-Velasquez S.L."/>
            <person name="Kruys A."/>
            <person name="Hutchinson M.I."/>
            <person name="Powell A.J."/>
            <person name="Barry K."/>
            <person name="Miller A.N."/>
            <person name="Grigoriev I.V."/>
            <person name="Debuchy R."/>
            <person name="Gladieux P."/>
            <person name="Thoren M.H."/>
            <person name="Johannesson H."/>
        </authorList>
    </citation>
    <scope>NUCLEOTIDE SEQUENCE</scope>
    <source>
        <strain evidence="2">PSN293</strain>
    </source>
</reference>
<proteinExistence type="predicted"/>
<sequence length="322" mass="37031">MSALQSNDRDDTSSNHQLAEFTNDKIIAKCTIKTRPEFDELIQPFPKEDLDLFKAQLRGRAAVTRSSALGDFQKIPTEIMTMVLLVMDVKSLIKFSHASSMTRALVQQVPEFRLVTKYAGTTAFLGVIATQLSIYHSIADLYTVLTTSQCSCCEDYAEMVFLPTLDRFCIYCLRSQNSDYPCTVLPHVKRTDVSQQVQYTFGIFPRSTSLTPAEESHLRSTLPWKLGNPPPIEKRYLPENTRWLYRSLPYYDWIFPQHLLSMVVPYLKNRKTGEVGPKAVQCRGCLDRRAYMPEIYLKEHFPTCYQARDLLLDHSVNSEEER</sequence>
<feature type="domain" description="F-box" evidence="1">
    <location>
        <begin position="69"/>
        <end position="115"/>
    </location>
</feature>
<name>A0AAN6XY68_9PEZI</name>
<organism evidence="2 3">
    <name type="scientific">Rhypophila decipiens</name>
    <dbReference type="NCBI Taxonomy" id="261697"/>
    <lineage>
        <taxon>Eukaryota</taxon>
        <taxon>Fungi</taxon>
        <taxon>Dikarya</taxon>
        <taxon>Ascomycota</taxon>
        <taxon>Pezizomycotina</taxon>
        <taxon>Sordariomycetes</taxon>
        <taxon>Sordariomycetidae</taxon>
        <taxon>Sordariales</taxon>
        <taxon>Naviculisporaceae</taxon>
        <taxon>Rhypophila</taxon>
    </lineage>
</organism>
<accession>A0AAN6XY68</accession>
<gene>
    <name evidence="2" type="ORF">QBC37DRAFT_451737</name>
</gene>
<dbReference type="PROSITE" id="PS50181">
    <property type="entry name" value="FBOX"/>
    <property type="match status" value="1"/>
</dbReference>
<dbReference type="Proteomes" id="UP001301769">
    <property type="component" value="Unassembled WGS sequence"/>
</dbReference>
<protein>
    <recommendedName>
        <fullName evidence="1">F-box domain-containing protein</fullName>
    </recommendedName>
</protein>
<evidence type="ECO:0000313" key="2">
    <source>
        <dbReference type="EMBL" id="KAK4208859.1"/>
    </source>
</evidence>
<dbReference type="InterPro" id="IPR001810">
    <property type="entry name" value="F-box_dom"/>
</dbReference>
<reference evidence="2" key="1">
    <citation type="journal article" date="2023" name="Mol. Phylogenet. Evol.">
        <title>Genome-scale phylogeny and comparative genomics of the fungal order Sordariales.</title>
        <authorList>
            <person name="Hensen N."/>
            <person name="Bonometti L."/>
            <person name="Westerberg I."/>
            <person name="Brannstrom I.O."/>
            <person name="Guillou S."/>
            <person name="Cros-Aarteil S."/>
            <person name="Calhoun S."/>
            <person name="Haridas S."/>
            <person name="Kuo A."/>
            <person name="Mondo S."/>
            <person name="Pangilinan J."/>
            <person name="Riley R."/>
            <person name="LaButti K."/>
            <person name="Andreopoulos B."/>
            <person name="Lipzen A."/>
            <person name="Chen C."/>
            <person name="Yan M."/>
            <person name="Daum C."/>
            <person name="Ng V."/>
            <person name="Clum A."/>
            <person name="Steindorff A."/>
            <person name="Ohm R.A."/>
            <person name="Martin F."/>
            <person name="Silar P."/>
            <person name="Natvig D.O."/>
            <person name="Lalanne C."/>
            <person name="Gautier V."/>
            <person name="Ament-Velasquez S.L."/>
            <person name="Kruys A."/>
            <person name="Hutchinson M.I."/>
            <person name="Powell A.J."/>
            <person name="Barry K."/>
            <person name="Miller A.N."/>
            <person name="Grigoriev I.V."/>
            <person name="Debuchy R."/>
            <person name="Gladieux P."/>
            <person name="Hiltunen Thoren M."/>
            <person name="Johannesson H."/>
        </authorList>
    </citation>
    <scope>NUCLEOTIDE SEQUENCE</scope>
    <source>
        <strain evidence="2">PSN293</strain>
    </source>
</reference>
<dbReference type="EMBL" id="MU858225">
    <property type="protein sequence ID" value="KAK4208859.1"/>
    <property type="molecule type" value="Genomic_DNA"/>
</dbReference>